<dbReference type="RefSeq" id="WP_036582333.1">
    <property type="nucleotide sequence ID" value="NZ_KK082204.1"/>
</dbReference>
<dbReference type="HAMAP" id="MF_01916">
    <property type="entry name" value="Cardiolipin_synth_Cls"/>
    <property type="match status" value="1"/>
</dbReference>
<feature type="active site" evidence="12">
    <location>
        <position position="217"/>
    </location>
</feature>
<dbReference type="EMBL" id="JFHU01000063">
    <property type="protein sequence ID" value="EXX90467.1"/>
    <property type="molecule type" value="Genomic_DNA"/>
</dbReference>
<keyword evidence="2 12" id="KW-1003">Cell membrane</keyword>
<feature type="active site" evidence="12">
    <location>
        <position position="393"/>
    </location>
</feature>
<evidence type="ECO:0000256" key="6">
    <source>
        <dbReference type="ARBA" id="ARBA00022737"/>
    </source>
</evidence>
<evidence type="ECO:0000313" key="16">
    <source>
        <dbReference type="Proteomes" id="UP000053750"/>
    </source>
</evidence>
<feature type="domain" description="PLD phosphodiesterase" evidence="14">
    <location>
        <begin position="212"/>
        <end position="239"/>
    </location>
</feature>
<comment type="catalytic activity">
    <reaction evidence="12">
        <text>2 a 1,2-diacyl-sn-glycero-3-phospho-(1'-sn-glycerol) = a cardiolipin + glycerol</text>
        <dbReference type="Rhea" id="RHEA:31451"/>
        <dbReference type="ChEBI" id="CHEBI:17754"/>
        <dbReference type="ChEBI" id="CHEBI:62237"/>
        <dbReference type="ChEBI" id="CHEBI:64716"/>
    </reaction>
</comment>
<evidence type="ECO:0000256" key="10">
    <source>
        <dbReference type="ARBA" id="ARBA00023209"/>
    </source>
</evidence>
<keyword evidence="10 12" id="KW-0594">Phospholipid biosynthesis</keyword>
<dbReference type="CDD" id="cd09110">
    <property type="entry name" value="PLDc_CLS_1"/>
    <property type="match status" value="1"/>
</dbReference>
<gene>
    <name evidence="15" type="ORF">BG53_13460</name>
</gene>
<evidence type="ECO:0000256" key="11">
    <source>
        <dbReference type="ARBA" id="ARBA00023264"/>
    </source>
</evidence>
<keyword evidence="11 12" id="KW-1208">Phospholipid metabolism</keyword>
<dbReference type="NCBIfam" id="TIGR04265">
    <property type="entry name" value="bac_cardiolipin"/>
    <property type="match status" value="1"/>
</dbReference>
<feature type="active site" evidence="12">
    <location>
        <position position="400"/>
    </location>
</feature>
<evidence type="ECO:0000256" key="2">
    <source>
        <dbReference type="ARBA" id="ARBA00022475"/>
    </source>
</evidence>
<dbReference type="InterPro" id="IPR025202">
    <property type="entry name" value="PLD-like_dom"/>
</dbReference>
<evidence type="ECO:0000256" key="7">
    <source>
        <dbReference type="ARBA" id="ARBA00022989"/>
    </source>
</evidence>
<accession>A0A9W5W7Q5</accession>
<keyword evidence="7 12" id="KW-1133">Transmembrane helix</keyword>
<feature type="domain" description="PLD phosphodiesterase" evidence="14">
    <location>
        <begin position="388"/>
        <end position="415"/>
    </location>
</feature>
<evidence type="ECO:0000259" key="14">
    <source>
        <dbReference type="PROSITE" id="PS50035"/>
    </source>
</evidence>
<proteinExistence type="inferred from homology"/>
<evidence type="ECO:0000256" key="5">
    <source>
        <dbReference type="ARBA" id="ARBA00022692"/>
    </source>
</evidence>
<keyword evidence="6" id="KW-0677">Repeat</keyword>
<sequence>MIWATIALLVFIFQIATILLLEFRQPSKAVAWLFILFILPVIGFVMYYFLAKEYRTRRKIRQCGIVPEEMRLTAFRRCKLVHRPSDMHNGEFAHQERLFRLLQNSTLSPITGCNQTEILTDGKATFGAILQAMEGARHHIHLEYYTIRHDEIGEKFKELMIRKARAGVEVRLIYDGIGSYELSESYLKELHQAGIRTECFLTPRLAFFEKRMNYRNHRKIVVVDGIVGFVGGINIGDEYLGRDRRLGFWRDTHLKVEGDAVYFLQEVFMKDWWFTAKEKLSDPAYLPEHNCLSDEQVQIVSSGPNSASEEILECIFAALSVAKTRIYIATPYFIPDDSLLMALRIAALSGVDVRIIIPQVADTKVVLAASLSFVEELLTAGVRIFRYQKGFIHAKVVLVDHLLASVGTANLDLRSFYSNFELNALLFDVKPMERLEADFMRDLDDSREVTLSEFQRRPLRRKAGQVLARMLAPLL</sequence>
<evidence type="ECO:0000256" key="13">
    <source>
        <dbReference type="NCBIfam" id="TIGR04265"/>
    </source>
</evidence>
<dbReference type="GO" id="GO:0032049">
    <property type="term" value="P:cardiolipin biosynthetic process"/>
    <property type="evidence" value="ECO:0007669"/>
    <property type="project" value="UniProtKB-UniRule"/>
</dbReference>
<dbReference type="SMART" id="SM00155">
    <property type="entry name" value="PLDc"/>
    <property type="match status" value="2"/>
</dbReference>
<keyword evidence="8 12" id="KW-0443">Lipid metabolism</keyword>
<dbReference type="GO" id="GO:0005886">
    <property type="term" value="C:plasma membrane"/>
    <property type="evidence" value="ECO:0007669"/>
    <property type="project" value="UniProtKB-SubCell"/>
</dbReference>
<feature type="transmembrane region" description="Helical" evidence="12">
    <location>
        <begin position="30"/>
        <end position="51"/>
    </location>
</feature>
<dbReference type="Proteomes" id="UP000053750">
    <property type="component" value="Unassembled WGS sequence"/>
</dbReference>
<organism evidence="15 16">
    <name type="scientific">Paenibacillus darwinianus</name>
    <dbReference type="NCBI Taxonomy" id="1380763"/>
    <lineage>
        <taxon>Bacteria</taxon>
        <taxon>Bacillati</taxon>
        <taxon>Bacillota</taxon>
        <taxon>Bacilli</taxon>
        <taxon>Bacillales</taxon>
        <taxon>Paenibacillaceae</taxon>
        <taxon>Paenibacillus</taxon>
    </lineage>
</organism>
<dbReference type="FunFam" id="3.30.870.10:FF:000014">
    <property type="entry name" value="Cardiolipin synthase"/>
    <property type="match status" value="1"/>
</dbReference>
<feature type="active site" evidence="12">
    <location>
        <position position="224"/>
    </location>
</feature>
<keyword evidence="9 12" id="KW-0472">Membrane</keyword>
<evidence type="ECO:0000256" key="8">
    <source>
        <dbReference type="ARBA" id="ARBA00023098"/>
    </source>
</evidence>
<dbReference type="EC" id="2.7.8.-" evidence="12 13"/>
<comment type="similarity">
    <text evidence="12">Belongs to the phospholipase D family. Cardiolipin synthase subfamily.</text>
</comment>
<evidence type="ECO:0000256" key="3">
    <source>
        <dbReference type="ARBA" id="ARBA00022516"/>
    </source>
</evidence>
<dbReference type="InterPro" id="IPR022924">
    <property type="entry name" value="Cardiolipin_synthase"/>
</dbReference>
<dbReference type="AlphaFoldDB" id="A0A9W5W7Q5"/>
<keyword evidence="4 12" id="KW-0808">Transferase</keyword>
<dbReference type="PANTHER" id="PTHR21248:SF20">
    <property type="entry name" value="CARDIOLIPIN SYNTHASE YWIE-RELATED"/>
    <property type="match status" value="1"/>
</dbReference>
<keyword evidence="5 12" id="KW-0812">Transmembrane</keyword>
<dbReference type="InterPro" id="IPR001736">
    <property type="entry name" value="PLipase_D/transphosphatidylase"/>
</dbReference>
<dbReference type="InterPro" id="IPR027379">
    <property type="entry name" value="CLS_N"/>
</dbReference>
<evidence type="ECO:0000256" key="12">
    <source>
        <dbReference type="HAMAP-Rule" id="MF_01916"/>
    </source>
</evidence>
<feature type="active site" evidence="12">
    <location>
        <position position="395"/>
    </location>
</feature>
<evidence type="ECO:0000256" key="1">
    <source>
        <dbReference type="ARBA" id="ARBA00004651"/>
    </source>
</evidence>
<dbReference type="Pfam" id="PF13396">
    <property type="entry name" value="PLDc_N"/>
    <property type="match status" value="1"/>
</dbReference>
<dbReference type="SUPFAM" id="SSF56024">
    <property type="entry name" value="Phospholipase D/nuclease"/>
    <property type="match status" value="2"/>
</dbReference>
<dbReference type="PROSITE" id="PS50035">
    <property type="entry name" value="PLD"/>
    <property type="match status" value="2"/>
</dbReference>
<evidence type="ECO:0000313" key="15">
    <source>
        <dbReference type="EMBL" id="EXX90467.1"/>
    </source>
</evidence>
<comment type="caution">
    <text evidence="12">Lacks conserved residue(s) required for the propagation of feature annotation.</text>
</comment>
<name>A0A9W5W7Q5_9BACL</name>
<protein>
    <recommendedName>
        <fullName evidence="12 13">Cardiolipin synthase</fullName>
        <shortName evidence="12">CL synthase</shortName>
        <ecNumber evidence="12 13">2.7.8.-</ecNumber>
    </recommendedName>
</protein>
<keyword evidence="3 12" id="KW-0444">Lipid biosynthesis</keyword>
<evidence type="ECO:0000256" key="9">
    <source>
        <dbReference type="ARBA" id="ARBA00023136"/>
    </source>
</evidence>
<comment type="function">
    <text evidence="12">Catalyzes the reversible phosphatidyl group transfer from one phosphatidylglycerol molecule to another to form cardiolipin (CL) (diphosphatidylglycerol) and glycerol.</text>
</comment>
<comment type="caution">
    <text evidence="15">The sequence shown here is derived from an EMBL/GenBank/DDBJ whole genome shotgun (WGS) entry which is preliminary data.</text>
</comment>
<dbReference type="OrthoDB" id="9762009at2"/>
<reference evidence="15 16" key="1">
    <citation type="submission" date="2014-02" db="EMBL/GenBank/DDBJ databases">
        <title>Genome sequence of Paenibacillus darwinianus reveals adaptive mechanisms for survival in Antarctic soils.</title>
        <authorList>
            <person name="Dsouza M."/>
            <person name="Taylor M.W."/>
            <person name="Turner S.J."/>
            <person name="Aislabie J."/>
        </authorList>
    </citation>
    <scope>NUCLEOTIDE SEQUENCE [LARGE SCALE GENOMIC DNA]</scope>
    <source>
        <strain evidence="15 16">CE1</strain>
    </source>
</reference>
<dbReference type="PANTHER" id="PTHR21248">
    <property type="entry name" value="CARDIOLIPIN SYNTHASE"/>
    <property type="match status" value="1"/>
</dbReference>
<comment type="subcellular location">
    <subcellularLocation>
        <location evidence="1 12">Cell membrane</location>
        <topology evidence="1 12">Multi-pass membrane protein</topology>
    </subcellularLocation>
</comment>
<dbReference type="Gene3D" id="3.30.870.10">
    <property type="entry name" value="Endonuclease Chain A"/>
    <property type="match status" value="2"/>
</dbReference>
<dbReference type="CDD" id="cd09112">
    <property type="entry name" value="PLDc_CLS_2"/>
    <property type="match status" value="1"/>
</dbReference>
<dbReference type="InterPro" id="IPR030874">
    <property type="entry name" value="Cardiolipin_synth_Firmi"/>
</dbReference>
<dbReference type="Pfam" id="PF13091">
    <property type="entry name" value="PLDc_2"/>
    <property type="match status" value="2"/>
</dbReference>
<dbReference type="GO" id="GO:0008808">
    <property type="term" value="F:cardiolipin synthase activity"/>
    <property type="evidence" value="ECO:0007669"/>
    <property type="project" value="UniProtKB-UniRule"/>
</dbReference>
<keyword evidence="16" id="KW-1185">Reference proteome</keyword>
<evidence type="ECO:0000256" key="4">
    <source>
        <dbReference type="ARBA" id="ARBA00022679"/>
    </source>
</evidence>
<feature type="active site" evidence="12">
    <location>
        <position position="219"/>
    </location>
</feature>